<organism evidence="1 2">
    <name type="scientific">Hallerella succinigenes</name>
    <dbReference type="NCBI Taxonomy" id="1896222"/>
    <lineage>
        <taxon>Bacteria</taxon>
        <taxon>Pseudomonadati</taxon>
        <taxon>Fibrobacterota</taxon>
        <taxon>Fibrobacteria</taxon>
        <taxon>Fibrobacterales</taxon>
        <taxon>Fibrobacteraceae</taxon>
        <taxon>Hallerella</taxon>
    </lineage>
</organism>
<protein>
    <submittedName>
        <fullName evidence="1">Uncharacterized protein</fullName>
    </submittedName>
</protein>
<name>A0A2M9A9I8_9BACT</name>
<sequence>MAALDLKRIIERNKEYFGSEQMTNEEFLADGLFETVWNSKGYLIEDVGVSFILNTLRNGSNITNEDKVKIFDAVLNDWMKEVFKEINWSKKNNGR</sequence>
<proteinExistence type="predicted"/>
<evidence type="ECO:0000313" key="1">
    <source>
        <dbReference type="EMBL" id="PJJ42375.1"/>
    </source>
</evidence>
<dbReference type="AlphaFoldDB" id="A0A2M9A9I8"/>
<accession>A0A2M9A9I8</accession>
<keyword evidence="2" id="KW-1185">Reference proteome</keyword>
<reference evidence="1 2" key="1">
    <citation type="submission" date="2017-11" db="EMBL/GenBank/DDBJ databases">
        <title>Animal gut microbial communities from fecal samples from Wisconsin, USA.</title>
        <authorList>
            <person name="Neumann A."/>
        </authorList>
    </citation>
    <scope>NUCLEOTIDE SEQUENCE [LARGE SCALE GENOMIC DNA]</scope>
    <source>
        <strain evidence="1 2">UWS3</strain>
    </source>
</reference>
<dbReference type="EMBL" id="PGEX01000001">
    <property type="protein sequence ID" value="PJJ42375.1"/>
    <property type="molecule type" value="Genomic_DNA"/>
</dbReference>
<evidence type="ECO:0000313" key="2">
    <source>
        <dbReference type="Proteomes" id="UP000231134"/>
    </source>
</evidence>
<gene>
    <name evidence="1" type="ORF">BGX16_2401</name>
</gene>
<dbReference type="Proteomes" id="UP000231134">
    <property type="component" value="Unassembled WGS sequence"/>
</dbReference>
<dbReference type="RefSeq" id="WP_100426231.1">
    <property type="nucleotide sequence ID" value="NZ_PGEX01000001.1"/>
</dbReference>
<comment type="caution">
    <text evidence="1">The sequence shown here is derived from an EMBL/GenBank/DDBJ whole genome shotgun (WGS) entry which is preliminary data.</text>
</comment>